<evidence type="ECO:0000256" key="7">
    <source>
        <dbReference type="ARBA" id="ARBA00023237"/>
    </source>
</evidence>
<comment type="subcellular location">
    <subcellularLocation>
        <location evidence="1 8">Cell outer membrane</location>
        <topology evidence="1 8">Multi-pass membrane protein</topology>
    </subcellularLocation>
</comment>
<dbReference type="InterPro" id="IPR039426">
    <property type="entry name" value="TonB-dep_rcpt-like"/>
</dbReference>
<keyword evidence="2 8" id="KW-0813">Transport</keyword>
<evidence type="ECO:0000313" key="14">
    <source>
        <dbReference type="Proteomes" id="UP001267878"/>
    </source>
</evidence>
<dbReference type="Gene3D" id="2.40.170.20">
    <property type="entry name" value="TonB-dependent receptor, beta-barrel domain"/>
    <property type="match status" value="1"/>
</dbReference>
<keyword evidence="7 8" id="KW-0998">Cell outer membrane</keyword>
<evidence type="ECO:0000313" key="13">
    <source>
        <dbReference type="EMBL" id="MDR7100315.1"/>
    </source>
</evidence>
<dbReference type="SUPFAM" id="SSF56935">
    <property type="entry name" value="Porins"/>
    <property type="match status" value="1"/>
</dbReference>
<keyword evidence="10" id="KW-0732">Signal</keyword>
<evidence type="ECO:0000256" key="9">
    <source>
        <dbReference type="RuleBase" id="RU003357"/>
    </source>
</evidence>
<dbReference type="Gene3D" id="2.170.130.10">
    <property type="entry name" value="TonB-dependent receptor, plug domain"/>
    <property type="match status" value="1"/>
</dbReference>
<evidence type="ECO:0000256" key="2">
    <source>
        <dbReference type="ARBA" id="ARBA00022448"/>
    </source>
</evidence>
<proteinExistence type="inferred from homology"/>
<feature type="signal peptide" evidence="10">
    <location>
        <begin position="1"/>
        <end position="24"/>
    </location>
</feature>
<keyword evidence="3 8" id="KW-1134">Transmembrane beta strand</keyword>
<keyword evidence="13" id="KW-0675">Receptor</keyword>
<dbReference type="Pfam" id="PF07715">
    <property type="entry name" value="Plug"/>
    <property type="match status" value="1"/>
</dbReference>
<feature type="domain" description="TonB-dependent receptor plug" evidence="12">
    <location>
        <begin position="48"/>
        <end position="158"/>
    </location>
</feature>
<feature type="domain" description="TonB-dependent receptor-like beta-barrel" evidence="11">
    <location>
        <begin position="267"/>
        <end position="671"/>
    </location>
</feature>
<evidence type="ECO:0000256" key="5">
    <source>
        <dbReference type="ARBA" id="ARBA00023077"/>
    </source>
</evidence>
<comment type="caution">
    <text evidence="13">The sequence shown here is derived from an EMBL/GenBank/DDBJ whole genome shotgun (WGS) entry which is preliminary data.</text>
</comment>
<keyword evidence="5 9" id="KW-0798">TonB box</keyword>
<dbReference type="EMBL" id="JAVDVW010000002">
    <property type="protein sequence ID" value="MDR7100315.1"/>
    <property type="molecule type" value="Genomic_DNA"/>
</dbReference>
<keyword evidence="6 8" id="KW-0472">Membrane</keyword>
<accession>A0ABU1VS54</accession>
<keyword evidence="14" id="KW-1185">Reference proteome</keyword>
<dbReference type="Pfam" id="PF00593">
    <property type="entry name" value="TonB_dep_Rec_b-barrel"/>
    <property type="match status" value="1"/>
</dbReference>
<name>A0ABU1VS54_9GAMM</name>
<dbReference type="InterPro" id="IPR000531">
    <property type="entry name" value="Beta-barrel_TonB"/>
</dbReference>
<evidence type="ECO:0000259" key="11">
    <source>
        <dbReference type="Pfam" id="PF00593"/>
    </source>
</evidence>
<evidence type="ECO:0000256" key="3">
    <source>
        <dbReference type="ARBA" id="ARBA00022452"/>
    </source>
</evidence>
<keyword evidence="4 8" id="KW-0812">Transmembrane</keyword>
<comment type="similarity">
    <text evidence="8 9">Belongs to the TonB-dependent receptor family.</text>
</comment>
<evidence type="ECO:0000256" key="1">
    <source>
        <dbReference type="ARBA" id="ARBA00004571"/>
    </source>
</evidence>
<organism evidence="13 14">
    <name type="scientific">Agrilutibacter niabensis</name>
    <dbReference type="NCBI Taxonomy" id="380628"/>
    <lineage>
        <taxon>Bacteria</taxon>
        <taxon>Pseudomonadati</taxon>
        <taxon>Pseudomonadota</taxon>
        <taxon>Gammaproteobacteria</taxon>
        <taxon>Lysobacterales</taxon>
        <taxon>Lysobacteraceae</taxon>
        <taxon>Agrilutibacter</taxon>
    </lineage>
</organism>
<dbReference type="RefSeq" id="WP_310055009.1">
    <property type="nucleotide sequence ID" value="NZ_JAVDVW010000002.1"/>
</dbReference>
<evidence type="ECO:0000256" key="8">
    <source>
        <dbReference type="PROSITE-ProRule" id="PRU01360"/>
    </source>
</evidence>
<dbReference type="InterPro" id="IPR012910">
    <property type="entry name" value="Plug_dom"/>
</dbReference>
<dbReference type="InterPro" id="IPR037066">
    <property type="entry name" value="Plug_dom_sf"/>
</dbReference>
<dbReference type="InterPro" id="IPR036942">
    <property type="entry name" value="Beta-barrel_TonB_sf"/>
</dbReference>
<protein>
    <submittedName>
        <fullName evidence="13">Iron complex outermembrane receptor protein</fullName>
    </submittedName>
</protein>
<dbReference type="PANTHER" id="PTHR30069">
    <property type="entry name" value="TONB-DEPENDENT OUTER MEMBRANE RECEPTOR"/>
    <property type="match status" value="1"/>
</dbReference>
<evidence type="ECO:0000256" key="6">
    <source>
        <dbReference type="ARBA" id="ARBA00023136"/>
    </source>
</evidence>
<dbReference type="PROSITE" id="PS52016">
    <property type="entry name" value="TONB_DEPENDENT_REC_3"/>
    <property type="match status" value="1"/>
</dbReference>
<evidence type="ECO:0000259" key="12">
    <source>
        <dbReference type="Pfam" id="PF07715"/>
    </source>
</evidence>
<dbReference type="Proteomes" id="UP001267878">
    <property type="component" value="Unassembled WGS sequence"/>
</dbReference>
<sequence>MRLSDPRQWMGCAALLLVGGVGLAAPSQDVTTLDRVQVTATRTPHDPNDVPAAISVIDTRARRHDGLGASVAEQLPGVPGVLARTRQNFAQDEQLSIRGFGTRAAFGIRGVRLYVDGIPATMPDGQGQLSHFPLLDAARIEVLRGPFSALYGNAAGGVLQLFTVDGVAPREIGAAMGVGSDGSGRIGGELRDARDDFDYVLGLNHFTTDGYRVHSRAERTLFNGKVNIAHADTQLTVVANALSAPDAQDPLGLDRAQFESDPRQAIDAALRFNTRKSVSQGQIGATLEHAIDERVQLRLLAYAGQRETTQFLAIPVATQANPLSGGGVVDLSAPYAGVDARWTWAATLAQRPFEVVVGIGFDRQQQDRHGYENFLGAQLGVRGALRLSQDDDVRAFDQYAQATWHPADDWSLMVGARHSDIRFHSRDRYITVDNPDDSGEVRYHATSPVLGIGWKPSPQWQWFAAWGRGFETPTFNELAYRSDGGSGPNFALRAARTRSTEAGVKFRRGEAASEFVLFRADTRDELTVATSSGGRTTFQNAGAARRQGAEWSARAPLGARVRGEFALTWLEATFRDDFLVCTGTPCAVASTPVAAGTRLPGVPRMTAYAALQWGAETGWYLRLDAQHVSAVPVNNVDDERAPAYTVVGTSAGYGYRGPHGEGRLFLAIDNLFDRAYAGSVIVNEGSRRYYEPAADRTFAAGVEWRWHAAR</sequence>
<evidence type="ECO:0000256" key="4">
    <source>
        <dbReference type="ARBA" id="ARBA00022692"/>
    </source>
</evidence>
<reference evidence="13 14" key="1">
    <citation type="submission" date="2023-07" db="EMBL/GenBank/DDBJ databases">
        <title>Sorghum-associated microbial communities from plants grown in Nebraska, USA.</title>
        <authorList>
            <person name="Schachtman D."/>
        </authorList>
    </citation>
    <scope>NUCLEOTIDE SEQUENCE [LARGE SCALE GENOMIC DNA]</scope>
    <source>
        <strain evidence="13 14">BE187</strain>
    </source>
</reference>
<dbReference type="PANTHER" id="PTHR30069:SF28">
    <property type="entry name" value="TONB-DEPENDENT RECEPTOR YNCD-RELATED"/>
    <property type="match status" value="1"/>
</dbReference>
<evidence type="ECO:0000256" key="10">
    <source>
        <dbReference type="SAM" id="SignalP"/>
    </source>
</evidence>
<gene>
    <name evidence="13" type="ORF">J2X04_002696</name>
</gene>
<feature type="chain" id="PRO_5046078563" evidence="10">
    <location>
        <begin position="25"/>
        <end position="710"/>
    </location>
</feature>